<name>A0ABX7R9E7_9GAMM</name>
<dbReference type="Pfam" id="PF11379">
    <property type="entry name" value="DUF3182"/>
    <property type="match status" value="1"/>
</dbReference>
<dbReference type="EMBL" id="CP071517">
    <property type="protein sequence ID" value="QSX74748.1"/>
    <property type="molecule type" value="Genomic_DNA"/>
</dbReference>
<gene>
    <name evidence="1" type="ORF">HIV01_016535</name>
</gene>
<sequence length="400" mass="42298">MAGAIGRGERNRGQAHRGQVLDLILTRKRGIHEKATRQWAAQHLATALRLGFGGEYVVDSAFDGPVYFVPDRTLLTAEAERFGIHGPADLFGGVVPHPFVATKSITHPAPEGARDLPDGWSPALGDALAPSVLPGVTVFNLDDARRAGRSLLASGMPIRSKPGHGIGGSGQRVVATAQELDAAIDSLDAAAIGEAGLVLELNLATATTYSVGVLMVGTISLAYSGTQRTTRNHAGHEVYGGSTLRCLRGGLDDLLRAAVDERERRAIAASVGYDREVSRAWPQFFASRRNYDIVHGEDGAGEVRCGVLEQSWRFGGASPAEVLALRAFDEDPGRKRICVSSCEVYDLIDVPAGAEVSFRGEDPVVGSITKYAIVEADDAPACSAPIGDATHDSERHGHPA</sequence>
<reference evidence="1 2" key="1">
    <citation type="submission" date="2021-02" db="EMBL/GenBank/DDBJ databases">
        <title>Lysobacter arenosi sp. nov., isolated from soil of gangwondo yeongwol, south Korea.</title>
        <authorList>
            <person name="Kim K.R."/>
            <person name="Kim K.H."/>
            <person name="Jeon C.O."/>
        </authorList>
    </citation>
    <scope>NUCLEOTIDE SEQUENCE [LARGE SCALE GENOMIC DNA]</scope>
    <source>
        <strain evidence="1 2">R7</strain>
    </source>
</reference>
<dbReference type="RefSeq" id="WP_207527016.1">
    <property type="nucleotide sequence ID" value="NZ_CP071517.1"/>
</dbReference>
<accession>A0ABX7R9E7</accession>
<dbReference type="SUPFAM" id="SSF56059">
    <property type="entry name" value="Glutathione synthetase ATP-binding domain-like"/>
    <property type="match status" value="1"/>
</dbReference>
<dbReference type="Proteomes" id="UP000663400">
    <property type="component" value="Chromosome"/>
</dbReference>
<keyword evidence="2" id="KW-1185">Reference proteome</keyword>
<proteinExistence type="predicted"/>
<protein>
    <submittedName>
        <fullName evidence="1">DUF3182 family protein</fullName>
    </submittedName>
</protein>
<evidence type="ECO:0000313" key="2">
    <source>
        <dbReference type="Proteomes" id="UP000663400"/>
    </source>
</evidence>
<organism evidence="1 2">
    <name type="scientific">Lysobacter arenosi</name>
    <dbReference type="NCBI Taxonomy" id="2795387"/>
    <lineage>
        <taxon>Bacteria</taxon>
        <taxon>Pseudomonadati</taxon>
        <taxon>Pseudomonadota</taxon>
        <taxon>Gammaproteobacteria</taxon>
        <taxon>Lysobacterales</taxon>
        <taxon>Lysobacteraceae</taxon>
        <taxon>Lysobacter</taxon>
    </lineage>
</organism>
<evidence type="ECO:0000313" key="1">
    <source>
        <dbReference type="EMBL" id="QSX74748.1"/>
    </source>
</evidence>
<dbReference type="InterPro" id="IPR021519">
    <property type="entry name" value="DUF3182"/>
</dbReference>